<evidence type="ECO:0000313" key="6">
    <source>
        <dbReference type="Proteomes" id="UP001343257"/>
    </source>
</evidence>
<keyword evidence="3" id="KW-0444">Lipid biosynthesis</keyword>
<protein>
    <recommendedName>
        <fullName evidence="1 3">Biotin carboxyl carrier protein of acetyl-CoA carboxylase</fullName>
    </recommendedName>
</protein>
<dbReference type="CDD" id="cd06850">
    <property type="entry name" value="biotinyl_domain"/>
    <property type="match status" value="1"/>
</dbReference>
<proteinExistence type="predicted"/>
<dbReference type="PANTHER" id="PTHR45266">
    <property type="entry name" value="OXALOACETATE DECARBOXYLASE ALPHA CHAIN"/>
    <property type="match status" value="1"/>
</dbReference>
<accession>A0ABU6PRR3</accession>
<dbReference type="EMBL" id="JARTLD010000025">
    <property type="protein sequence ID" value="MED5017567.1"/>
    <property type="molecule type" value="Genomic_DNA"/>
</dbReference>
<gene>
    <name evidence="5" type="primary">accB</name>
    <name evidence="5" type="ORF">P9847_09665</name>
</gene>
<evidence type="ECO:0000256" key="2">
    <source>
        <dbReference type="ARBA" id="ARBA00023267"/>
    </source>
</evidence>
<comment type="function">
    <text evidence="3">This protein is a component of the acetyl coenzyme A carboxylase complex; first, biotin carboxylase catalyzes the carboxylation of the carrier protein and then the transcarboxylase transfers the carboxyl group to form malonyl-CoA.</text>
</comment>
<feature type="domain" description="Lipoyl-binding" evidence="4">
    <location>
        <begin position="87"/>
        <end position="163"/>
    </location>
</feature>
<keyword evidence="3" id="KW-0276">Fatty acid metabolism</keyword>
<sequence>MLKLSEIKELIQLVDETSVHELDIELEGTHLTIRKANKTEVIASQAIAQPYVQVPQQVIPQQVNSPAAVAAGEQPAAGASNAADASLHKIVSPMVGTFYKSPSPEAGAFVSVGDKVNEKSTVCIIEAMKLMNELEAEVKGEIVEILVENGQLVEFGQPLFLVKSE</sequence>
<evidence type="ECO:0000313" key="5">
    <source>
        <dbReference type="EMBL" id="MED5017567.1"/>
    </source>
</evidence>
<dbReference type="Proteomes" id="UP001343257">
    <property type="component" value="Unassembled WGS sequence"/>
</dbReference>
<dbReference type="Pfam" id="PF00364">
    <property type="entry name" value="Biotin_lipoyl"/>
    <property type="match status" value="1"/>
</dbReference>
<dbReference type="RefSeq" id="WP_328277323.1">
    <property type="nucleotide sequence ID" value="NZ_JARTLD010000025.1"/>
</dbReference>
<keyword evidence="5" id="KW-0436">Ligase</keyword>
<dbReference type="PROSITE" id="PS50968">
    <property type="entry name" value="BIOTINYL_LIPOYL"/>
    <property type="match status" value="1"/>
</dbReference>
<dbReference type="NCBIfam" id="TIGR00531">
    <property type="entry name" value="BCCP"/>
    <property type="match status" value="1"/>
</dbReference>
<organism evidence="5 6">
    <name type="scientific">Paenibacillus chibensis</name>
    <dbReference type="NCBI Taxonomy" id="59846"/>
    <lineage>
        <taxon>Bacteria</taxon>
        <taxon>Bacillati</taxon>
        <taxon>Bacillota</taxon>
        <taxon>Bacilli</taxon>
        <taxon>Bacillales</taxon>
        <taxon>Paenibacillaceae</taxon>
        <taxon>Paenibacillus</taxon>
    </lineage>
</organism>
<reference evidence="5 6" key="1">
    <citation type="submission" date="2023-03" db="EMBL/GenBank/DDBJ databases">
        <title>Bacillus Genome Sequencing.</title>
        <authorList>
            <person name="Dunlap C."/>
        </authorList>
    </citation>
    <scope>NUCLEOTIDE SEQUENCE [LARGE SCALE GENOMIC DNA]</scope>
    <source>
        <strain evidence="5 6">NRS-52</strain>
    </source>
</reference>
<evidence type="ECO:0000256" key="3">
    <source>
        <dbReference type="RuleBase" id="RU364072"/>
    </source>
</evidence>
<dbReference type="InterPro" id="IPR011053">
    <property type="entry name" value="Single_hybrid_motif"/>
</dbReference>
<comment type="pathway">
    <text evidence="3">Lipid metabolism; fatty acid biosynthesis.</text>
</comment>
<dbReference type="Gene3D" id="2.40.50.100">
    <property type="match status" value="1"/>
</dbReference>
<dbReference type="InterPro" id="IPR001249">
    <property type="entry name" value="AcCoA_biotinCC"/>
</dbReference>
<evidence type="ECO:0000259" key="4">
    <source>
        <dbReference type="PROSITE" id="PS50968"/>
    </source>
</evidence>
<evidence type="ECO:0000256" key="1">
    <source>
        <dbReference type="ARBA" id="ARBA00017562"/>
    </source>
</evidence>
<name>A0ABU6PRR3_9BACL</name>
<keyword evidence="6" id="KW-1185">Reference proteome</keyword>
<dbReference type="GO" id="GO:0003989">
    <property type="term" value="F:acetyl-CoA carboxylase activity"/>
    <property type="evidence" value="ECO:0007669"/>
    <property type="project" value="UniProtKB-EC"/>
</dbReference>
<comment type="caution">
    <text evidence="5">The sequence shown here is derived from an EMBL/GenBank/DDBJ whole genome shotgun (WGS) entry which is preliminary data.</text>
</comment>
<keyword evidence="3" id="KW-0443">Lipid metabolism</keyword>
<keyword evidence="3" id="KW-0275">Fatty acid biosynthesis</keyword>
<dbReference type="SUPFAM" id="SSF51230">
    <property type="entry name" value="Single hybrid motif"/>
    <property type="match status" value="1"/>
</dbReference>
<keyword evidence="2 3" id="KW-0092">Biotin</keyword>
<dbReference type="InterPro" id="IPR050709">
    <property type="entry name" value="Biotin_Carboxyl_Carrier/Decarb"/>
</dbReference>
<dbReference type="PRINTS" id="PR01071">
    <property type="entry name" value="ACOABIOTINCC"/>
</dbReference>
<dbReference type="PANTHER" id="PTHR45266:SF3">
    <property type="entry name" value="OXALOACETATE DECARBOXYLASE ALPHA CHAIN"/>
    <property type="match status" value="1"/>
</dbReference>
<dbReference type="InterPro" id="IPR000089">
    <property type="entry name" value="Biotin_lipoyl"/>
</dbReference>